<gene>
    <name evidence="2" type="ORF">Taro_014019</name>
</gene>
<keyword evidence="1" id="KW-0812">Transmembrane</keyword>
<protein>
    <submittedName>
        <fullName evidence="2">Uncharacterized protein</fullName>
    </submittedName>
</protein>
<dbReference type="EMBL" id="NMUH01000574">
    <property type="protein sequence ID" value="MQL81546.1"/>
    <property type="molecule type" value="Genomic_DNA"/>
</dbReference>
<reference evidence="2" key="1">
    <citation type="submission" date="2017-07" db="EMBL/GenBank/DDBJ databases">
        <title>Taro Niue Genome Assembly and Annotation.</title>
        <authorList>
            <person name="Atibalentja N."/>
            <person name="Keating K."/>
            <person name="Fields C.J."/>
        </authorList>
    </citation>
    <scope>NUCLEOTIDE SEQUENCE</scope>
    <source>
        <strain evidence="2">Niue_2</strain>
        <tissue evidence="2">Leaf</tissue>
    </source>
</reference>
<comment type="caution">
    <text evidence="2">The sequence shown here is derived from an EMBL/GenBank/DDBJ whole genome shotgun (WGS) entry which is preliminary data.</text>
</comment>
<keyword evidence="1" id="KW-0472">Membrane</keyword>
<dbReference type="Proteomes" id="UP000652761">
    <property type="component" value="Unassembled WGS sequence"/>
</dbReference>
<organism evidence="2 3">
    <name type="scientific">Colocasia esculenta</name>
    <name type="common">Wild taro</name>
    <name type="synonym">Arum esculentum</name>
    <dbReference type="NCBI Taxonomy" id="4460"/>
    <lineage>
        <taxon>Eukaryota</taxon>
        <taxon>Viridiplantae</taxon>
        <taxon>Streptophyta</taxon>
        <taxon>Embryophyta</taxon>
        <taxon>Tracheophyta</taxon>
        <taxon>Spermatophyta</taxon>
        <taxon>Magnoliopsida</taxon>
        <taxon>Liliopsida</taxon>
        <taxon>Araceae</taxon>
        <taxon>Aroideae</taxon>
        <taxon>Colocasieae</taxon>
        <taxon>Colocasia</taxon>
    </lineage>
</organism>
<keyword evidence="3" id="KW-1185">Reference proteome</keyword>
<evidence type="ECO:0000313" key="3">
    <source>
        <dbReference type="Proteomes" id="UP000652761"/>
    </source>
</evidence>
<evidence type="ECO:0000313" key="2">
    <source>
        <dbReference type="EMBL" id="MQL81546.1"/>
    </source>
</evidence>
<accession>A0A843UHR6</accession>
<sequence length="101" mass="10831">MVVIAWPCLVLVGIVGLALCGPVLLVVFASVFSWFRGPVLGCQSVVAPACVVSRPCGMSTVWGGSTYGPSTLWRFEVAVLAVRRPSHLVVVWSRQTSKTTR</sequence>
<proteinExistence type="predicted"/>
<keyword evidence="1" id="KW-1133">Transmembrane helix</keyword>
<feature type="non-terminal residue" evidence="2">
    <location>
        <position position="1"/>
    </location>
</feature>
<name>A0A843UHR6_COLES</name>
<dbReference type="AlphaFoldDB" id="A0A843UHR6"/>
<feature type="transmembrane region" description="Helical" evidence="1">
    <location>
        <begin position="9"/>
        <end position="35"/>
    </location>
</feature>
<evidence type="ECO:0000256" key="1">
    <source>
        <dbReference type="SAM" id="Phobius"/>
    </source>
</evidence>